<feature type="compositionally biased region" description="Acidic residues" evidence="7">
    <location>
        <begin position="1390"/>
        <end position="1399"/>
    </location>
</feature>
<dbReference type="SUPFAM" id="SSF52540">
    <property type="entry name" value="P-loop containing nucleoside triphosphate hydrolases"/>
    <property type="match status" value="1"/>
</dbReference>
<comment type="catalytic activity">
    <reaction evidence="6">
        <text>ATP + H2O = ADP + phosphate + H(+)</text>
        <dbReference type="Rhea" id="RHEA:13065"/>
        <dbReference type="ChEBI" id="CHEBI:15377"/>
        <dbReference type="ChEBI" id="CHEBI:15378"/>
        <dbReference type="ChEBI" id="CHEBI:30616"/>
        <dbReference type="ChEBI" id="CHEBI:43474"/>
        <dbReference type="ChEBI" id="CHEBI:456216"/>
        <dbReference type="EC" id="3.6.4.13"/>
    </reaction>
</comment>
<evidence type="ECO:0000313" key="10">
    <source>
        <dbReference type="EMBL" id="KAF8699144.1"/>
    </source>
</evidence>
<dbReference type="InterPro" id="IPR027417">
    <property type="entry name" value="P-loop_NTPase"/>
</dbReference>
<dbReference type="Pfam" id="PF00271">
    <property type="entry name" value="Helicase_C"/>
    <property type="match status" value="1"/>
</dbReference>
<feature type="compositionally biased region" description="Pro residues" evidence="7">
    <location>
        <begin position="116"/>
        <end position="138"/>
    </location>
</feature>
<evidence type="ECO:0000256" key="2">
    <source>
        <dbReference type="ARBA" id="ARBA00022801"/>
    </source>
</evidence>
<sequence length="1424" mass="152958">MVQTTATPKTKSKSRYLKAKKERRKKRLKAATAAGNALSRLHAHGDSGSESSDDEADNPLETSLAEDVPEDRLLPQLPLEPPKKKRKESRNEREPSPLDHNGDDSMDIEPSQPLSRPTPPVELPALPSFPLPSQPAPPSKAVLALQGLDQAILEAEIIDPTITTRIPAPNEPDLLGLGISRRMRERLVELGIDSLFAVQTVLLPFLLSRKDLHCRYDPPQDACVSAPTGSGKTLAYVVPITEILSTRIVTRLRALVVLPTRELAMQVRETFDIVSKGRGLKIAIATGQHSFAHEQSQLVLVSPPSAIHPSPQYHSKVDILICTPGRLTDHLHGTPGFTLEHLRFLVIDEADRLITQSFQDWLSHVLEAAQPPRSNFPTTELDEPYYSSCQKLLFSATLTHDPSKIVPLGLRDPRYFVIGDQTRVVTEEETFAFPTTLSEHMCVCSPADKPLFLFHLVHTHGVRNALIFTKSAESTTRLVQLFEFFESARNQGASGETKHVTIQAYSSDLSGQDRKNVIERFKEGKIDLLVCSDLVARGVDISHVAHVVSYDVPVDMRKYVHRVGRTARAGRRGDAWSLVEDQEARYFKQMLKKAGHLDAVKKLRVKEGEIAPLHTYYETALQNLKELPAKSLGIVSDSEGEEDRIGTTADDLFEREVNAARFSDPRDWHHNQPAAITTNLSSHISEPPSLPEQIPIMQIESSGIGDFDSSATKPRPRPRPRMRPVPPPDQPDSSSIGAFSTIPPNVSSAPETLASFDNSTVQAVPVARPPSLPPSSLPGADTASSSIPIPTFPTSVPLLESLQTPIHLGAPKTSSGDVPPPTETTSANPKRPRPKMRPPPPPEPDIGTTGLAVTASSTTATATSSADPHATASTGATSVSSTSKSDPSRSSALEEAEEYTGRGARRIAQTSKPTPELPPFLDHDIDVGGPEDNQVSDVIMLISSEDEYSGEYMTQFARYAQPYPKTKPKPKKKDVPRVDPTPAKPDNTDEQVPAPVKSTLKRKSAKLQSSDDEFGKWDSTIPGGSAPSGKHKKPGIPDSDAQSSVPNPTGLPKSNPTGGPGYRRATSSPLSSPGHSPELKRKSPLNVAAEESVAQSPTKKPRKSGFVGVVLTGPSNGNGKPPKRARKKTAKAAAAEDGEGGDTQAYIPPTLGSVENISTSILPSESNNTNDIPSHSSGSPTVAQEPETPPMDIDTTSNTKKESKKRAPKGKKGAANEGSVVESSAQDGPAPKEAKGKRKGKEPVSTMAKNDTGVDSSNPDADTVPGTSSNLGPDIGPQPVSSNSSAAPAPTPAAKPKPRPRHSTTPAPLPVAMGASGSLLRSASGKSTERPLSETLRLALGGTGSPAPRMGLSRRGSSKIAPLLAFRGAPPPPPPPMPKKPSKKKKGVSDDEDSEEGPEWEGLTEKQKEKKRREKEMAGWYSDG</sequence>
<comment type="domain">
    <text evidence="6">The Q motif is unique to and characteristic of the DEAD box family of RNA helicases and controls ATP binding and hydrolysis.</text>
</comment>
<keyword evidence="5 6" id="KW-0694">RNA-binding</keyword>
<evidence type="ECO:0000256" key="3">
    <source>
        <dbReference type="ARBA" id="ARBA00022806"/>
    </source>
</evidence>
<comment type="caution">
    <text evidence="10">The sequence shown here is derived from an EMBL/GenBank/DDBJ whole genome shotgun (WGS) entry which is preliminary data.</text>
</comment>
<dbReference type="Proteomes" id="UP000602905">
    <property type="component" value="Unassembled WGS sequence"/>
</dbReference>
<dbReference type="GO" id="GO:0003723">
    <property type="term" value="F:RNA binding"/>
    <property type="evidence" value="ECO:0007669"/>
    <property type="project" value="UniProtKB-UniRule"/>
</dbReference>
<dbReference type="InterPro" id="IPR001650">
    <property type="entry name" value="Helicase_C-like"/>
</dbReference>
<dbReference type="GO" id="GO:0016787">
    <property type="term" value="F:hydrolase activity"/>
    <property type="evidence" value="ECO:0007669"/>
    <property type="project" value="UniProtKB-KW"/>
</dbReference>
<dbReference type="SMART" id="SM00490">
    <property type="entry name" value="HELICc"/>
    <property type="match status" value="1"/>
</dbReference>
<feature type="region of interest" description="Disordered" evidence="7">
    <location>
        <begin position="959"/>
        <end position="1424"/>
    </location>
</feature>
<gene>
    <name evidence="10" type="ORF">RHS03_07268</name>
</gene>
<keyword evidence="4 6" id="KW-0067">ATP-binding</keyword>
<evidence type="ECO:0000313" key="11">
    <source>
        <dbReference type="Proteomes" id="UP000602905"/>
    </source>
</evidence>
<dbReference type="OrthoDB" id="3370at2759"/>
<dbReference type="InterPro" id="IPR014001">
    <property type="entry name" value="Helicase_ATP-bd"/>
</dbReference>
<dbReference type="CDD" id="cd17956">
    <property type="entry name" value="DEADc_DDX51"/>
    <property type="match status" value="1"/>
</dbReference>
<feature type="compositionally biased region" description="Pro residues" evidence="7">
    <location>
        <begin position="767"/>
        <end position="776"/>
    </location>
</feature>
<feature type="compositionally biased region" description="Polar residues" evidence="7">
    <location>
        <begin position="1040"/>
        <end position="1057"/>
    </location>
</feature>
<dbReference type="CDD" id="cd18787">
    <property type="entry name" value="SF2_C_DEAD"/>
    <property type="match status" value="1"/>
</dbReference>
<feature type="region of interest" description="Disordered" evidence="7">
    <location>
        <begin position="765"/>
        <end position="788"/>
    </location>
</feature>
<dbReference type="SMART" id="SM00487">
    <property type="entry name" value="DEXDc"/>
    <property type="match status" value="1"/>
</dbReference>
<dbReference type="InterPro" id="IPR000629">
    <property type="entry name" value="RNA-helicase_DEAD-box_CS"/>
</dbReference>
<name>A0A8H7HQ34_9AGAM</name>
<feature type="compositionally biased region" description="Polar residues" evidence="7">
    <location>
        <begin position="731"/>
        <end position="752"/>
    </location>
</feature>
<keyword evidence="1 6" id="KW-0547">Nucleotide-binding</keyword>
<feature type="compositionally biased region" description="Low complexity" evidence="7">
    <location>
        <begin position="1312"/>
        <end position="1326"/>
    </location>
</feature>
<accession>A0A8H7HQ34</accession>
<feature type="region of interest" description="Disordered" evidence="7">
    <location>
        <begin position="807"/>
        <end position="932"/>
    </location>
</feature>
<comment type="function">
    <text evidence="6">RNA helicase.</text>
</comment>
<dbReference type="PANTHER" id="PTHR24031">
    <property type="entry name" value="RNA HELICASE"/>
    <property type="match status" value="1"/>
</dbReference>
<dbReference type="PROSITE" id="PS51192">
    <property type="entry name" value="HELICASE_ATP_BIND_1"/>
    <property type="match status" value="1"/>
</dbReference>
<feature type="region of interest" description="Disordered" evidence="7">
    <location>
        <begin position="1"/>
        <end position="138"/>
    </location>
</feature>
<feature type="compositionally biased region" description="Low complexity" evidence="7">
    <location>
        <begin position="1277"/>
        <end position="1288"/>
    </location>
</feature>
<dbReference type="Gene3D" id="3.40.50.300">
    <property type="entry name" value="P-loop containing nucleotide triphosphate hydrolases"/>
    <property type="match status" value="2"/>
</dbReference>
<keyword evidence="3 6" id="KW-0347">Helicase</keyword>
<feature type="compositionally biased region" description="Polar residues" evidence="7">
    <location>
        <begin position="1247"/>
        <end position="1271"/>
    </location>
</feature>
<feature type="domain" description="Helicase C-terminal" evidence="9">
    <location>
        <begin position="451"/>
        <end position="611"/>
    </location>
</feature>
<dbReference type="Pfam" id="PF00270">
    <property type="entry name" value="DEAD"/>
    <property type="match status" value="1"/>
</dbReference>
<evidence type="ECO:0000256" key="5">
    <source>
        <dbReference type="ARBA" id="ARBA00022884"/>
    </source>
</evidence>
<feature type="non-terminal residue" evidence="10">
    <location>
        <position position="1424"/>
    </location>
</feature>
<dbReference type="PROSITE" id="PS00039">
    <property type="entry name" value="DEAD_ATP_HELICASE"/>
    <property type="match status" value="1"/>
</dbReference>
<feature type="region of interest" description="Disordered" evidence="7">
    <location>
        <begin position="701"/>
        <end position="752"/>
    </location>
</feature>
<evidence type="ECO:0000256" key="6">
    <source>
        <dbReference type="RuleBase" id="RU365068"/>
    </source>
</evidence>
<evidence type="ECO:0000256" key="4">
    <source>
        <dbReference type="ARBA" id="ARBA00022840"/>
    </source>
</evidence>
<feature type="domain" description="Helicase ATP-binding" evidence="8">
    <location>
        <begin position="213"/>
        <end position="416"/>
    </location>
</feature>
<feature type="compositionally biased region" description="Basic residues" evidence="7">
    <location>
        <begin position="1121"/>
        <end position="1130"/>
    </location>
</feature>
<feature type="compositionally biased region" description="Basic residues" evidence="7">
    <location>
        <begin position="1202"/>
        <end position="1212"/>
    </location>
</feature>
<proteinExistence type="inferred from homology"/>
<comment type="similarity">
    <text evidence="6">Belongs to the DEAD box helicase family.</text>
</comment>
<evidence type="ECO:0000256" key="7">
    <source>
        <dbReference type="SAM" id="MobiDB-lite"/>
    </source>
</evidence>
<dbReference type="GO" id="GO:0005524">
    <property type="term" value="F:ATP binding"/>
    <property type="evidence" value="ECO:0007669"/>
    <property type="project" value="UniProtKB-UniRule"/>
</dbReference>
<feature type="compositionally biased region" description="Polar residues" evidence="7">
    <location>
        <begin position="1065"/>
        <end position="1074"/>
    </location>
</feature>
<feature type="compositionally biased region" description="Basic residues" evidence="7">
    <location>
        <begin position="10"/>
        <end position="29"/>
    </location>
</feature>
<dbReference type="EMBL" id="JACYCD010000239">
    <property type="protein sequence ID" value="KAF8699144.1"/>
    <property type="molecule type" value="Genomic_DNA"/>
</dbReference>
<evidence type="ECO:0000256" key="1">
    <source>
        <dbReference type="ARBA" id="ARBA00022741"/>
    </source>
</evidence>
<feature type="compositionally biased region" description="Polar residues" evidence="7">
    <location>
        <begin position="1153"/>
        <end position="1182"/>
    </location>
</feature>
<feature type="compositionally biased region" description="Low complexity" evidence="7">
    <location>
        <begin position="848"/>
        <end position="891"/>
    </location>
</feature>
<organism evidence="10 11">
    <name type="scientific">Rhizoctonia solani</name>
    <dbReference type="NCBI Taxonomy" id="456999"/>
    <lineage>
        <taxon>Eukaryota</taxon>
        <taxon>Fungi</taxon>
        <taxon>Dikarya</taxon>
        <taxon>Basidiomycota</taxon>
        <taxon>Agaricomycotina</taxon>
        <taxon>Agaricomycetes</taxon>
        <taxon>Cantharellales</taxon>
        <taxon>Ceratobasidiaceae</taxon>
        <taxon>Rhizoctonia</taxon>
    </lineage>
</organism>
<keyword evidence="2 6" id="KW-0378">Hydrolase</keyword>
<protein>
    <recommendedName>
        <fullName evidence="6">ATP-dependent RNA helicase</fullName>
        <ecNumber evidence="6">3.6.4.13</ecNumber>
    </recommendedName>
</protein>
<reference evidence="10" key="1">
    <citation type="submission" date="2020-09" db="EMBL/GenBank/DDBJ databases">
        <title>Comparative genome analyses of four rice-infecting Rhizoctonia solani isolates reveal extensive enrichment of homogalacturonan modification genes.</title>
        <authorList>
            <person name="Lee D.-Y."/>
            <person name="Jeon J."/>
            <person name="Kim K.-T."/>
            <person name="Cheong K."/>
            <person name="Song H."/>
            <person name="Choi G."/>
            <person name="Ko J."/>
            <person name="Opiyo S.O."/>
            <person name="Zuo S."/>
            <person name="Madhav S."/>
            <person name="Lee Y.-H."/>
            <person name="Wang G.-L."/>
        </authorList>
    </citation>
    <scope>NUCLEOTIDE SEQUENCE</scope>
    <source>
        <strain evidence="10">AG1-IA WGL</strain>
    </source>
</reference>
<feature type="compositionally biased region" description="Basic and acidic residues" evidence="7">
    <location>
        <begin position="89"/>
        <end position="103"/>
    </location>
</feature>
<feature type="compositionally biased region" description="Pro residues" evidence="7">
    <location>
        <begin position="1369"/>
        <end position="1379"/>
    </location>
</feature>
<dbReference type="EC" id="3.6.4.13" evidence="6"/>
<dbReference type="GO" id="GO:0003724">
    <property type="term" value="F:RNA helicase activity"/>
    <property type="evidence" value="ECO:0007669"/>
    <property type="project" value="UniProtKB-EC"/>
</dbReference>
<evidence type="ECO:0000259" key="8">
    <source>
        <dbReference type="PROSITE" id="PS51192"/>
    </source>
</evidence>
<evidence type="ECO:0000259" key="9">
    <source>
        <dbReference type="PROSITE" id="PS51194"/>
    </source>
</evidence>
<dbReference type="InterPro" id="IPR011545">
    <property type="entry name" value="DEAD/DEAH_box_helicase_dom"/>
</dbReference>
<dbReference type="PROSITE" id="PS51194">
    <property type="entry name" value="HELICASE_CTER"/>
    <property type="match status" value="1"/>
</dbReference>